<evidence type="ECO:0000313" key="6">
    <source>
        <dbReference type="RefSeq" id="XP_024943687.1"/>
    </source>
</evidence>
<dbReference type="GO" id="GO:0003924">
    <property type="term" value="F:GTPase activity"/>
    <property type="evidence" value="ECO:0007669"/>
    <property type="project" value="InterPro"/>
</dbReference>
<evidence type="ECO:0000256" key="1">
    <source>
        <dbReference type="ARBA" id="ARBA00022741"/>
    </source>
</evidence>
<dbReference type="CDD" id="cd01898">
    <property type="entry name" value="Obg"/>
    <property type="match status" value="1"/>
</dbReference>
<dbReference type="RefSeq" id="XP_024943687.1">
    <property type="nucleotide sequence ID" value="XM_025087919.1"/>
</dbReference>
<dbReference type="InterPro" id="IPR006073">
    <property type="entry name" value="GTP-bd"/>
</dbReference>
<dbReference type="Proteomes" id="UP000694920">
    <property type="component" value="Unplaced"/>
</dbReference>
<dbReference type="InterPro" id="IPR006169">
    <property type="entry name" value="GTP1_OBG_dom"/>
</dbReference>
<evidence type="ECO:0000256" key="2">
    <source>
        <dbReference type="ARBA" id="ARBA00023134"/>
    </source>
</evidence>
<feature type="domain" description="Obg" evidence="4">
    <location>
        <begin position="31"/>
        <end position="166"/>
    </location>
</feature>
<evidence type="ECO:0000259" key="3">
    <source>
        <dbReference type="PROSITE" id="PS51710"/>
    </source>
</evidence>
<dbReference type="PROSITE" id="PS51710">
    <property type="entry name" value="G_OBG"/>
    <property type="match status" value="1"/>
</dbReference>
<gene>
    <name evidence="6" type="primary">LOC107270589</name>
</gene>
<organism evidence="5 6">
    <name type="scientific">Cephus cinctus</name>
    <name type="common">Wheat stem sawfly</name>
    <dbReference type="NCBI Taxonomy" id="211228"/>
    <lineage>
        <taxon>Eukaryota</taxon>
        <taxon>Metazoa</taxon>
        <taxon>Ecdysozoa</taxon>
        <taxon>Arthropoda</taxon>
        <taxon>Hexapoda</taxon>
        <taxon>Insecta</taxon>
        <taxon>Pterygota</taxon>
        <taxon>Neoptera</taxon>
        <taxon>Endopterygota</taxon>
        <taxon>Hymenoptera</taxon>
        <taxon>Cephoidea</taxon>
        <taxon>Cephidae</taxon>
        <taxon>Cephus</taxon>
    </lineage>
</organism>
<dbReference type="Gene3D" id="3.40.50.300">
    <property type="entry name" value="P-loop containing nucleotide triphosphate hydrolases"/>
    <property type="match status" value="1"/>
</dbReference>
<dbReference type="Gene3D" id="2.70.210.12">
    <property type="entry name" value="GTP1/OBG domain"/>
    <property type="match status" value="1"/>
</dbReference>
<dbReference type="GO" id="GO:0005525">
    <property type="term" value="F:GTP binding"/>
    <property type="evidence" value="ECO:0007669"/>
    <property type="project" value="UniProtKB-KW"/>
</dbReference>
<accession>A0AAJ7W4J4</accession>
<dbReference type="PROSITE" id="PS51883">
    <property type="entry name" value="OBG"/>
    <property type="match status" value="1"/>
</dbReference>
<keyword evidence="5" id="KW-1185">Reference proteome</keyword>
<dbReference type="GO" id="GO:0042254">
    <property type="term" value="P:ribosome biogenesis"/>
    <property type="evidence" value="ECO:0007669"/>
    <property type="project" value="UniProtKB-UniRule"/>
</dbReference>
<dbReference type="PRINTS" id="PR00326">
    <property type="entry name" value="GTP1OBG"/>
</dbReference>
<dbReference type="SUPFAM" id="SSF82051">
    <property type="entry name" value="Obg GTP-binding protein N-terminal domain"/>
    <property type="match status" value="1"/>
</dbReference>
<keyword evidence="1" id="KW-0547">Nucleotide-binding</keyword>
<dbReference type="Pfam" id="PF01926">
    <property type="entry name" value="MMR_HSR1"/>
    <property type="match status" value="1"/>
</dbReference>
<evidence type="ECO:0000259" key="4">
    <source>
        <dbReference type="PROSITE" id="PS51883"/>
    </source>
</evidence>
<feature type="domain" description="OBG-type G" evidence="3">
    <location>
        <begin position="167"/>
        <end position="364"/>
    </location>
</feature>
<dbReference type="SUPFAM" id="SSF52540">
    <property type="entry name" value="P-loop containing nucleoside triphosphate hydrolases"/>
    <property type="match status" value="1"/>
</dbReference>
<dbReference type="Pfam" id="PF01018">
    <property type="entry name" value="GTP1_OBG"/>
    <property type="match status" value="1"/>
</dbReference>
<name>A0AAJ7W4J4_CEPCN</name>
<protein>
    <submittedName>
        <fullName evidence="6">GTP-binding protein 10 homolog isoform X1</fullName>
    </submittedName>
</protein>
<dbReference type="GeneID" id="107270589"/>
<dbReference type="InterPro" id="IPR045086">
    <property type="entry name" value="OBG_GTPase"/>
</dbReference>
<dbReference type="InterPro" id="IPR031167">
    <property type="entry name" value="G_OBG"/>
</dbReference>
<keyword evidence="2" id="KW-0342">GTP-binding</keyword>
<dbReference type="InterPro" id="IPR036726">
    <property type="entry name" value="GTP1_OBG_dom_sf"/>
</dbReference>
<evidence type="ECO:0000313" key="5">
    <source>
        <dbReference type="Proteomes" id="UP000694920"/>
    </source>
</evidence>
<reference evidence="6" key="1">
    <citation type="submission" date="2025-08" db="UniProtKB">
        <authorList>
            <consortium name="RefSeq"/>
        </authorList>
    </citation>
    <scope>IDENTIFICATION</scope>
</reference>
<dbReference type="PANTHER" id="PTHR11702:SF43">
    <property type="entry name" value="GTP-BINDING PROTEIN 10"/>
    <property type="match status" value="1"/>
</dbReference>
<proteinExistence type="predicted"/>
<dbReference type="AlphaFoldDB" id="A0AAJ7W4J4"/>
<dbReference type="InterPro" id="IPR027417">
    <property type="entry name" value="P-loop_NTPase"/>
</dbReference>
<sequence length="399" mass="43808">MPSGTLGVTEIKTVKVEVNRFTNLQRKYLRSGFLDSLCINVKAGAGGMGFPKYGGVGGRGGHVYVVSTTGVSLNILSARVKKNKICAGVGGNSSVKGIIGQPGTDLEIPVPPGVVVYTEEGIRLGEVDKPGSKLIVAKGGIGGCPETGFSGQKGDHYNIVLDLKLIADVALVGFPNAGKSTLLSAISKASPKVADYPFTTVRPHLGTVQYEDLRHISVADLPGLIEGAHVNIGMGHKFLKHVERTKLLMFVVDIQGFRLSQLHTMRNCLETIVLLNKELELYKPDLLDMPAILLINKMDTENAKDIYRDIKPMLENLPKFVSQCPDKFKPEKVMKFNDILTASVALKNKEELHTIKECIRYQIDKTVEKQILEIQDDFTDRKLIEKLQKENRRHAPTLL</sequence>
<dbReference type="PANTHER" id="PTHR11702">
    <property type="entry name" value="DEVELOPMENTALLY REGULATED GTP-BINDING PROTEIN-RELATED"/>
    <property type="match status" value="1"/>
</dbReference>
<dbReference type="GO" id="GO:0005739">
    <property type="term" value="C:mitochondrion"/>
    <property type="evidence" value="ECO:0007669"/>
    <property type="project" value="TreeGrafter"/>
</dbReference>